<dbReference type="InterPro" id="IPR000719">
    <property type="entry name" value="Prot_kinase_dom"/>
</dbReference>
<dbReference type="Gene3D" id="1.10.510.10">
    <property type="entry name" value="Transferase(Phosphotransferase) domain 1"/>
    <property type="match status" value="1"/>
</dbReference>
<evidence type="ECO:0000313" key="5">
    <source>
        <dbReference type="Proteomes" id="UP000826656"/>
    </source>
</evidence>
<protein>
    <recommendedName>
        <fullName evidence="3">Protein kinase domain-containing protein</fullName>
    </recommendedName>
</protein>
<proteinExistence type="predicted"/>
<comment type="caution">
    <text evidence="4">The sequence shown here is derived from an EMBL/GenBank/DDBJ whole genome shotgun (WGS) entry which is preliminary data.</text>
</comment>
<organism evidence="4 5">
    <name type="scientific">Solanum tuberosum</name>
    <name type="common">Potato</name>
    <dbReference type="NCBI Taxonomy" id="4113"/>
    <lineage>
        <taxon>Eukaryota</taxon>
        <taxon>Viridiplantae</taxon>
        <taxon>Streptophyta</taxon>
        <taxon>Embryophyta</taxon>
        <taxon>Tracheophyta</taxon>
        <taxon>Spermatophyta</taxon>
        <taxon>Magnoliopsida</taxon>
        <taxon>eudicotyledons</taxon>
        <taxon>Gunneridae</taxon>
        <taxon>Pentapetalae</taxon>
        <taxon>asterids</taxon>
        <taxon>lamiids</taxon>
        <taxon>Solanales</taxon>
        <taxon>Solanaceae</taxon>
        <taxon>Solanoideae</taxon>
        <taxon>Solaneae</taxon>
        <taxon>Solanum</taxon>
    </lineage>
</organism>
<dbReference type="PANTHER" id="PTHR27001:SF931">
    <property type="entry name" value="OS11G0664100 PROTEIN"/>
    <property type="match status" value="1"/>
</dbReference>
<accession>A0ABQ7TWJ2</accession>
<reference evidence="4 5" key="1">
    <citation type="journal article" date="2021" name="bioRxiv">
        <title>Chromosome-scale and haplotype-resolved genome assembly of a tetraploid potato cultivar.</title>
        <authorList>
            <person name="Sun H."/>
            <person name="Jiao W.-B."/>
            <person name="Krause K."/>
            <person name="Campoy J.A."/>
            <person name="Goel M."/>
            <person name="Folz-Donahue K."/>
            <person name="Kukat C."/>
            <person name="Huettel B."/>
            <person name="Schneeberger K."/>
        </authorList>
    </citation>
    <scope>NUCLEOTIDE SEQUENCE [LARGE SCALE GENOMIC DNA]</scope>
    <source>
        <strain evidence="4">SolTubOtavaFocal</strain>
        <tissue evidence="4">Leaves</tissue>
    </source>
</reference>
<gene>
    <name evidence="4" type="ORF">KY290_037573</name>
</gene>
<dbReference type="EMBL" id="JAIVGD010000028">
    <property type="protein sequence ID" value="KAH0738868.1"/>
    <property type="molecule type" value="Genomic_DNA"/>
</dbReference>
<sequence length="142" mass="16215">MKYETIPRLFGNGHDGPRQYLIMEYISGGTLTNKIGELEYGETLTIMIDVCNGIHAIHNHETGDRHIHDDLASRNILLTKDGRAKVIDVDEMSYVEYKTSYSSSIYKERITRYLGAVVRNATQSCDIYNIGILMIELFTICY</sequence>
<dbReference type="InterPro" id="IPR011009">
    <property type="entry name" value="Kinase-like_dom_sf"/>
</dbReference>
<keyword evidence="1" id="KW-0547">Nucleotide-binding</keyword>
<evidence type="ECO:0000256" key="1">
    <source>
        <dbReference type="ARBA" id="ARBA00022741"/>
    </source>
</evidence>
<evidence type="ECO:0000259" key="3">
    <source>
        <dbReference type="PROSITE" id="PS50011"/>
    </source>
</evidence>
<keyword evidence="5" id="KW-1185">Reference proteome</keyword>
<evidence type="ECO:0000313" key="4">
    <source>
        <dbReference type="EMBL" id="KAH0738868.1"/>
    </source>
</evidence>
<dbReference type="Proteomes" id="UP000826656">
    <property type="component" value="Unassembled WGS sequence"/>
</dbReference>
<name>A0ABQ7TWJ2_SOLTU</name>
<dbReference type="SUPFAM" id="SSF56112">
    <property type="entry name" value="Protein kinase-like (PK-like)"/>
    <property type="match status" value="1"/>
</dbReference>
<evidence type="ECO:0000256" key="2">
    <source>
        <dbReference type="ARBA" id="ARBA00022840"/>
    </source>
</evidence>
<dbReference type="PROSITE" id="PS50011">
    <property type="entry name" value="PROTEIN_KINASE_DOM"/>
    <property type="match status" value="1"/>
</dbReference>
<dbReference type="InterPro" id="IPR001245">
    <property type="entry name" value="Ser-Thr/Tyr_kinase_cat_dom"/>
</dbReference>
<keyword evidence="2" id="KW-0067">ATP-binding</keyword>
<dbReference type="Pfam" id="PF07714">
    <property type="entry name" value="PK_Tyr_Ser-Thr"/>
    <property type="match status" value="1"/>
</dbReference>
<feature type="domain" description="Protein kinase" evidence="3">
    <location>
        <begin position="1"/>
        <end position="142"/>
    </location>
</feature>
<dbReference type="PANTHER" id="PTHR27001">
    <property type="entry name" value="OS01G0253100 PROTEIN"/>
    <property type="match status" value="1"/>
</dbReference>